<feature type="transmembrane region" description="Helical" evidence="10">
    <location>
        <begin position="34"/>
        <end position="57"/>
    </location>
</feature>
<dbReference type="InterPro" id="IPR044861">
    <property type="entry name" value="IPNS-like_FE2OG_OXY"/>
</dbReference>
<keyword evidence="3" id="KW-0813">Transport</keyword>
<dbReference type="PROSITE" id="PS50893">
    <property type="entry name" value="ABC_TRANSPORTER_2"/>
    <property type="match status" value="3"/>
</dbReference>
<dbReference type="SUPFAM" id="SSF51197">
    <property type="entry name" value="Clavaminate synthase-like"/>
    <property type="match status" value="1"/>
</dbReference>
<sequence length="2867" mass="323706">MVSTWRTIGVLLWKNYRTKQREGSINRGENRSRWIFPALVTDIVVPLGMLLLLIKILCQYNADLMTPGDSLINIEQLKALASMTSHNTDNMTKQMDSEPATLLLTALPLLLARSNQTLAILNRQESAMFIQYLDNAYPGASELGIPRYIEMTTIVPFNTTMSNEKADKILLDFPKKSGLNIYAGLDVRRTMVQKGDNISYPLELLALFFQKQNFELPDETQVSKYFSKELTFNETMSFPDILPFQMSLNMFVRENTTRYSNNHVFNVSSLSPELICSLVDKMLDLSGLAWDVFPRHSPLGQNVTDCQSAIEKNELSTDIWTFLNNLISKVASSDELNTLSVSTLPPRPANILSGPLESNIVFYLAYLFLWPYIRLIQDIVGEKEKQLKEYLLIMGLQGSSLLISWFLLYFMASIVVAIIGTLLLSGSMFTATAAGSVYFFLLLILFISSILLFGIAITPIFNQSRTAAACAPLVYFLLSTGSFVRSLVGVDAIASSNLLALLLTVLDDISSPVVFMTTLHEIIAVDAVTSLRRPLTWNTVAIPCRLMAFQCAGYLLLGWYLENVFPRTYGVQQKWYFVLQPSYWFPQNFDQQSFSDDPETNELIRLNKLDSDSFDERMDDTLREESLTEYLQHYRPALFVKLLSKTYSNGKVALENVSFGVRKGEIFGLLGPNGAGKSTTLSILSGIISPTSGDAYVGGSISVVNNPQAVRQSLSVCFQQNILFGELTVWEHLSLVCALKNSLGIKTVSEETWRKNLQQFGLEEKRDALAKTLSGGQKRKLSLVLALLDSSRVLLLDEPTAGMDQKARLETWDALKHAVTHRAVILTTHSMQEAQALCENIGIVADGKLKCCGSSLFLRNRLGVGYKLTIVRREDTGQDDEHSYLQRRQQAWTDLLMKTLRKYVPKTTILSDNKWEMRVQLNNGEERCFADLFRELEKMKQAGSIKRYAIAATDLEDVFVKMTEGEDVYYHAKDDVENDDIFESTDPVLSKTETTKSKSKMHLQTIDTDRKLPGWKVSISQVRALIIKRAKMSFRDKKTLFAQYVWPLAFYAILMAVIKNVLTASDTIETLTTLPPSEKEASFFVSSASAVTDSVADIVAQIEQTSNPIVFDKNVQTEQAMLDVIARENDTTFFAGIFVSNVNWTSDNSLSSPVMAYSLYYNETLRRSLPVTLQWMSQAYCKARLKQENAVAIDNCDLIVKRGVFPVKIEIGTGVSTGEDDVEFDPDEAINIMQRIMMAFYLLMTMSSIVGFYAAPIVREKACGIKRMQYQHLETANASFLYWLSNYLFDVMVYTLAIIVISIILVVFSNSMSNSILAAWFVSMIVFGLAMLPSQYLTSLVFASHSSAQSYMSYASLSQIMAASIVFALSMVPGLCVKANTIAYFLQIMPFYTFSIAMLNIVTVSWTPMRQQCLKVDGGLDDGNILTLLKGLGDKSENMVWDWEVAGSYWFTLVVLAVVYTVMLIIIDQHEMYPTEVNYKIGLALRRVRGYFCRRFYGQRYTEADQTGVDFDEECPNADMVRAIRVSKVYNMLIKTESGGQNVAADDEADAAVVNGNGQVVALDDVSFSVEKRDCVALLGVNGSGKSTMFEILTAKVSPTGGKAMIDAYDVTVEARHASTRYGYCPQDNIYFNDLSVREHLELFYRLRCCRSSAMLSEGAVIDKLMKRLDLFPVEKTAASHLSGGNRRRLMLALALLSDHASLLLLDEPSAGVDVVARRLMWRVLHEKRQSRNRTSCLFTTHSMEEAEAVCANAVVLLKGQVVWSGSIPDLKQRVSRGISISLRLDSSAIWNPDEMERYTEQIQRSLESKLSRTELERSSLPVQELEEAWKLCHDLLHKSGDTTAPTVSQQRNKDWLAGLRARFESDDSVPNVTAAIPIVEFVQEWLVQEAFIRLETQLLRDEMTTRSGEVVVPADLESARGSGTNTSGVYETSCTERFGLADVFALMEENKERFNISQYSISELSLERVFEQFHALMSFATDVEVDAALGDLDNEVVRQMVEEFHAAATEWGFFYITNHGLPDQEIDRFRTAMQSFFRLPRDMKHSIRRHATNSRGYFDDELTKNKMDWKECFDFAGIKEEGPVDDKHERLGDDENLWLDEKELPGFRQEMIQYFNKMEFLSRRLLKVFAVALGETPAFFDQFFHGDNSSFLRLNHYPLAPESDKIMGVYQHTDAGALTVLLQDDNVASLEVFHRDLQTWMLVPPRIGTFTINIGDMLQVWSNDKFVAPLHRVLAHKDADRLSAPFFYNPSYKAEVTPIVAKEGEEPSYRPLSWREFRLARFQGDYADKGKEIQIDDFKIHEKACGMKRMQYQHLETANASLLYWLLNYLFDVMVWWFTLVVLAVVYTVMLIIIDQHEMYPTEVNYKIGLALRRVRGYFCRRFYGQRYTEADQTGVDFDEECPNADMVRAIRVSKVYNMLIKTESGGQNVAADDEADAAVVNDNGQVVALDDVSFSVEKRDCVALLGVNGSGKSTMFEILTAKVSPTGGKAMIDAYDVTVEARHASTRYGYCPQDNIYVNDLSVREHLELFYRLRCCRSSAMLSEGAVIDKLMKRLDLFPVEKTAASHLSGGNRRRLMLALALLSDHASLLLLDEPSAGVDVVARRLMWRVLHEKRQSPNRTSCLFTTHSMEEAEAVCANAVVLLKGQVVWSGSIPDLKQRVSRGISISLRLDSSAIWNPDEMERYTEQIQRSLESKLSRTELERSSLPVQELEETWKLCHDLLHKNGDTTAPTVSQQRNKDWLAGLRARFESDDSVPNVTAAIPIVEFVQEWLVQEAFIRLETQLLRDEMTTRSGEVVVPADLESARGSGTNTSGVYETSCTERFGLADVFALMEENKERFNISQYSISELSLERVFEQFQLNGK</sequence>
<feature type="transmembrane region" description="Helical" evidence="10">
    <location>
        <begin position="2330"/>
        <end position="2355"/>
    </location>
</feature>
<feature type="transmembrane region" description="Helical" evidence="10">
    <location>
        <begin position="1384"/>
        <end position="1406"/>
    </location>
</feature>
<dbReference type="PANTHER" id="PTHR19229">
    <property type="entry name" value="ATP-BINDING CASSETTE TRANSPORTER SUBFAMILY A ABCA"/>
    <property type="match status" value="1"/>
</dbReference>
<keyword evidence="4 10" id="KW-0812">Transmembrane</keyword>
<evidence type="ECO:0000256" key="1">
    <source>
        <dbReference type="ARBA" id="ARBA00004141"/>
    </source>
</evidence>
<evidence type="ECO:0000256" key="7">
    <source>
        <dbReference type="ARBA" id="ARBA00022840"/>
    </source>
</evidence>
<keyword evidence="9 10" id="KW-0472">Membrane</keyword>
<feature type="transmembrane region" description="Helical" evidence="10">
    <location>
        <begin position="1448"/>
        <end position="1467"/>
    </location>
</feature>
<feature type="transmembrane region" description="Helical" evidence="10">
    <location>
        <begin position="401"/>
        <end position="425"/>
    </location>
</feature>
<feature type="transmembrane region" description="Helical" evidence="10">
    <location>
        <begin position="1239"/>
        <end position="1258"/>
    </location>
</feature>
<dbReference type="InterPro" id="IPR027443">
    <property type="entry name" value="IPNS-like_sf"/>
</dbReference>
<feature type="transmembrane region" description="Helical" evidence="10">
    <location>
        <begin position="1352"/>
        <end position="1372"/>
    </location>
</feature>
<feature type="transmembrane region" description="Helical" evidence="10">
    <location>
        <begin position="437"/>
        <end position="461"/>
    </location>
</feature>
<dbReference type="InterPro" id="IPR003593">
    <property type="entry name" value="AAA+_ATPase"/>
</dbReference>
<reference evidence="13 14" key="1">
    <citation type="submission" date="2018-06" db="EMBL/GenBank/DDBJ databases">
        <title>Comparative genomics of downy mildews reveals potential adaptations to biotrophy.</title>
        <authorList>
            <person name="Fletcher K."/>
            <person name="Klosterman S.J."/>
            <person name="Derevnina L."/>
            <person name="Martin F."/>
            <person name="Koike S."/>
            <person name="Reyes Chin-Wo S."/>
            <person name="Mou B."/>
            <person name="Michelmore R."/>
        </authorList>
    </citation>
    <scope>NUCLEOTIDE SEQUENCE [LARGE SCALE GENOMIC DNA]</scope>
    <source>
        <strain evidence="13 14">R13</strain>
    </source>
</reference>
<feature type="domain" description="ABC transporter" evidence="11">
    <location>
        <begin position="2431"/>
        <end position="2672"/>
    </location>
</feature>
<dbReference type="GO" id="GO:0005319">
    <property type="term" value="F:lipid transporter activity"/>
    <property type="evidence" value="ECO:0007669"/>
    <property type="project" value="TreeGrafter"/>
</dbReference>
<keyword evidence="5" id="KW-0677">Repeat</keyword>
<dbReference type="FunFam" id="3.40.50.300:FF:000335">
    <property type="entry name" value="ATP binding cassette subfamily A member 5"/>
    <property type="match status" value="1"/>
</dbReference>
<feature type="transmembrane region" description="Helical" evidence="10">
    <location>
        <begin position="1315"/>
        <end position="1332"/>
    </location>
</feature>
<dbReference type="Gene3D" id="3.40.50.300">
    <property type="entry name" value="P-loop containing nucleotide triphosphate hydrolases"/>
    <property type="match status" value="3"/>
</dbReference>
<dbReference type="InterPro" id="IPR026082">
    <property type="entry name" value="ABCA"/>
</dbReference>
<evidence type="ECO:0000256" key="6">
    <source>
        <dbReference type="ARBA" id="ARBA00022741"/>
    </source>
</evidence>
<feature type="domain" description="ABC transporter" evidence="11">
    <location>
        <begin position="1543"/>
        <end position="1784"/>
    </location>
</feature>
<dbReference type="PROSITE" id="PS51471">
    <property type="entry name" value="FE2OG_OXY"/>
    <property type="match status" value="1"/>
</dbReference>
<evidence type="ECO:0000256" key="3">
    <source>
        <dbReference type="ARBA" id="ARBA00022448"/>
    </source>
</evidence>
<dbReference type="Pfam" id="PF14226">
    <property type="entry name" value="DIOX_N"/>
    <property type="match status" value="1"/>
</dbReference>
<dbReference type="SMART" id="SM00382">
    <property type="entry name" value="AAA"/>
    <property type="match status" value="3"/>
</dbReference>
<evidence type="ECO:0008006" key="15">
    <source>
        <dbReference type="Google" id="ProtNLM"/>
    </source>
</evidence>
<dbReference type="InterPro" id="IPR003439">
    <property type="entry name" value="ABC_transporter-like_ATP-bd"/>
</dbReference>
<evidence type="ECO:0000256" key="4">
    <source>
        <dbReference type="ARBA" id="ARBA00022692"/>
    </source>
</evidence>
<dbReference type="SUPFAM" id="SSF52540">
    <property type="entry name" value="P-loop containing nucleoside triphosphate hydrolases"/>
    <property type="match status" value="3"/>
</dbReference>
<dbReference type="GO" id="GO:0016887">
    <property type="term" value="F:ATP hydrolysis activity"/>
    <property type="evidence" value="ECO:0007669"/>
    <property type="project" value="InterPro"/>
</dbReference>
<gene>
    <name evidence="13" type="ORF">DD237_001311</name>
</gene>
<protein>
    <recommendedName>
        <fullName evidence="15">ABC transporter domain-containing protein</fullName>
    </recommendedName>
</protein>
<feature type="domain" description="ABC transporter" evidence="11">
    <location>
        <begin position="638"/>
        <end position="871"/>
    </location>
</feature>
<dbReference type="InterPro" id="IPR026992">
    <property type="entry name" value="DIOX_N"/>
</dbReference>
<dbReference type="InterPro" id="IPR017871">
    <property type="entry name" value="ABC_transporter-like_CS"/>
</dbReference>
<comment type="similarity">
    <text evidence="2">Belongs to the ABC transporter superfamily. ABCA family.</text>
</comment>
<dbReference type="Gene3D" id="2.60.120.330">
    <property type="entry name" value="B-lactam Antibiotic, Isopenicillin N Synthase, Chain"/>
    <property type="match status" value="1"/>
</dbReference>
<evidence type="ECO:0000256" key="5">
    <source>
        <dbReference type="ARBA" id="ARBA00022737"/>
    </source>
</evidence>
<evidence type="ECO:0000313" key="13">
    <source>
        <dbReference type="EMBL" id="RQM17992.1"/>
    </source>
</evidence>
<dbReference type="Pfam" id="PF03171">
    <property type="entry name" value="2OG-FeII_Oxy"/>
    <property type="match status" value="1"/>
</dbReference>
<dbReference type="InterPro" id="IPR027417">
    <property type="entry name" value="P-loop_NTPase"/>
</dbReference>
<dbReference type="GO" id="GO:0005524">
    <property type="term" value="F:ATP binding"/>
    <property type="evidence" value="ECO:0007669"/>
    <property type="project" value="UniProtKB-KW"/>
</dbReference>
<evidence type="ECO:0000259" key="11">
    <source>
        <dbReference type="PROSITE" id="PS50893"/>
    </source>
</evidence>
<dbReference type="GO" id="GO:0140359">
    <property type="term" value="F:ABC-type transporter activity"/>
    <property type="evidence" value="ECO:0007669"/>
    <property type="project" value="InterPro"/>
</dbReference>
<evidence type="ECO:0000256" key="10">
    <source>
        <dbReference type="SAM" id="Phobius"/>
    </source>
</evidence>
<evidence type="ECO:0000256" key="8">
    <source>
        <dbReference type="ARBA" id="ARBA00022989"/>
    </source>
</evidence>
<evidence type="ECO:0000256" key="9">
    <source>
        <dbReference type="ARBA" id="ARBA00023136"/>
    </source>
</evidence>
<organism evidence="13 14">
    <name type="scientific">Peronospora effusa</name>
    <dbReference type="NCBI Taxonomy" id="542832"/>
    <lineage>
        <taxon>Eukaryota</taxon>
        <taxon>Sar</taxon>
        <taxon>Stramenopiles</taxon>
        <taxon>Oomycota</taxon>
        <taxon>Peronosporomycetes</taxon>
        <taxon>Peronosporales</taxon>
        <taxon>Peronosporaceae</taxon>
        <taxon>Peronospora</taxon>
    </lineage>
</organism>
<name>A0A3R7YDV8_9STRA</name>
<dbReference type="EMBL" id="QKXF01000085">
    <property type="protein sequence ID" value="RQM17992.1"/>
    <property type="molecule type" value="Genomic_DNA"/>
</dbReference>
<feature type="domain" description="Fe2OG dioxygenase" evidence="12">
    <location>
        <begin position="2149"/>
        <end position="2251"/>
    </location>
</feature>
<keyword evidence="8 10" id="KW-1133">Transmembrane helix</keyword>
<dbReference type="PRINTS" id="PR00682">
    <property type="entry name" value="IPNSYNTHASE"/>
</dbReference>
<evidence type="ECO:0000259" key="12">
    <source>
        <dbReference type="PROSITE" id="PS51471"/>
    </source>
</evidence>
<dbReference type="Pfam" id="PF12698">
    <property type="entry name" value="ABC2_membrane_3"/>
    <property type="match status" value="2"/>
</dbReference>
<keyword evidence="6" id="KW-0547">Nucleotide-binding</keyword>
<dbReference type="Pfam" id="PF00005">
    <property type="entry name" value="ABC_tran"/>
    <property type="match status" value="3"/>
</dbReference>
<evidence type="ECO:0000256" key="2">
    <source>
        <dbReference type="ARBA" id="ARBA00008869"/>
    </source>
</evidence>
<dbReference type="Proteomes" id="UP000286097">
    <property type="component" value="Unassembled WGS sequence"/>
</dbReference>
<dbReference type="VEuPathDB" id="FungiDB:DD237_001311"/>
<dbReference type="InterPro" id="IPR005123">
    <property type="entry name" value="Oxoglu/Fe-dep_dioxygenase_dom"/>
</dbReference>
<comment type="subcellular location">
    <subcellularLocation>
        <location evidence="1">Membrane</location>
        <topology evidence="1">Multi-pass membrane protein</topology>
    </subcellularLocation>
</comment>
<feature type="transmembrane region" description="Helical" evidence="10">
    <location>
        <begin position="1287"/>
        <end position="1308"/>
    </location>
</feature>
<dbReference type="FunFam" id="2.60.120.330:FF:000012">
    <property type="entry name" value="Gibberellin 20 oxidase 1"/>
    <property type="match status" value="1"/>
</dbReference>
<dbReference type="CDD" id="cd03263">
    <property type="entry name" value="ABC_subfamily_A"/>
    <property type="match status" value="1"/>
</dbReference>
<accession>A0A3R7YDV8</accession>
<proteinExistence type="inferred from homology"/>
<dbReference type="PANTHER" id="PTHR19229:SF36">
    <property type="entry name" value="ATP-BINDING CASSETTE SUB-FAMILY A MEMBER 2"/>
    <property type="match status" value="1"/>
</dbReference>
<dbReference type="InterPro" id="IPR013525">
    <property type="entry name" value="ABC2_TM"/>
</dbReference>
<evidence type="ECO:0000313" key="14">
    <source>
        <dbReference type="Proteomes" id="UP000286097"/>
    </source>
</evidence>
<dbReference type="PROSITE" id="PS00211">
    <property type="entry name" value="ABC_TRANSPORTER_1"/>
    <property type="match status" value="3"/>
</dbReference>
<comment type="caution">
    <text evidence="13">The sequence shown here is derived from an EMBL/GenBank/DDBJ whole genome shotgun (WGS) entry which is preliminary data.</text>
</comment>
<keyword evidence="7" id="KW-0067">ATP-binding</keyword>
<dbReference type="GO" id="GO:0016020">
    <property type="term" value="C:membrane"/>
    <property type="evidence" value="ECO:0007669"/>
    <property type="project" value="UniProtKB-SubCell"/>
</dbReference>